<gene>
    <name evidence="2" type="ORF">KCU76_g16386</name>
</gene>
<feature type="compositionally biased region" description="Polar residues" evidence="1">
    <location>
        <begin position="8"/>
        <end position="18"/>
    </location>
</feature>
<dbReference type="EMBL" id="JAHFXF010001170">
    <property type="protein sequence ID" value="KAG9674012.1"/>
    <property type="molecule type" value="Genomic_DNA"/>
</dbReference>
<evidence type="ECO:0000256" key="1">
    <source>
        <dbReference type="SAM" id="MobiDB-lite"/>
    </source>
</evidence>
<name>A0A9P8E1K1_AURME</name>
<reference evidence="2" key="1">
    <citation type="journal article" date="2021" name="J Fungi (Basel)">
        <title>Virulence traits and population genomics of the black yeast Aureobasidium melanogenum.</title>
        <authorList>
            <person name="Cernosa A."/>
            <person name="Sun X."/>
            <person name="Gostincar C."/>
            <person name="Fang C."/>
            <person name="Gunde-Cimerman N."/>
            <person name="Song Z."/>
        </authorList>
    </citation>
    <scope>NUCLEOTIDE SEQUENCE</scope>
    <source>
        <strain evidence="2">EXF-9911</strain>
    </source>
</reference>
<reference evidence="2" key="2">
    <citation type="submission" date="2021-08" db="EMBL/GenBank/DDBJ databases">
        <authorList>
            <person name="Gostincar C."/>
            <person name="Sun X."/>
            <person name="Song Z."/>
            <person name="Gunde-Cimerman N."/>
        </authorList>
    </citation>
    <scope>NUCLEOTIDE SEQUENCE</scope>
    <source>
        <strain evidence="2">EXF-9911</strain>
    </source>
</reference>
<protein>
    <submittedName>
        <fullName evidence="2">Uncharacterized protein</fullName>
    </submittedName>
</protein>
<proteinExistence type="predicted"/>
<evidence type="ECO:0000313" key="3">
    <source>
        <dbReference type="Proteomes" id="UP000779574"/>
    </source>
</evidence>
<evidence type="ECO:0000313" key="2">
    <source>
        <dbReference type="EMBL" id="KAG9674012.1"/>
    </source>
</evidence>
<comment type="caution">
    <text evidence="2">The sequence shown here is derived from an EMBL/GenBank/DDBJ whole genome shotgun (WGS) entry which is preliminary data.</text>
</comment>
<dbReference type="Proteomes" id="UP000779574">
    <property type="component" value="Unassembled WGS sequence"/>
</dbReference>
<accession>A0A9P8E1K1</accession>
<organism evidence="2 3">
    <name type="scientific">Aureobasidium melanogenum</name>
    <name type="common">Aureobasidium pullulans var. melanogenum</name>
    <dbReference type="NCBI Taxonomy" id="46634"/>
    <lineage>
        <taxon>Eukaryota</taxon>
        <taxon>Fungi</taxon>
        <taxon>Dikarya</taxon>
        <taxon>Ascomycota</taxon>
        <taxon>Pezizomycotina</taxon>
        <taxon>Dothideomycetes</taxon>
        <taxon>Dothideomycetidae</taxon>
        <taxon>Dothideales</taxon>
        <taxon>Saccotheciaceae</taxon>
        <taxon>Aureobasidium</taxon>
    </lineage>
</organism>
<sequence length="176" mass="19575">MSKRTESDTPTETNLANETSKKPRLDLHDQIQRAGILATQLREAANKDHLDPKAWTASQIASDELVRIFENMQEKTADTSQSVDGLITAQVKLEVKIKMDILQNKTGTRDSLGPEIRTHLSPYTTAPRERIAKIACEKMEGATSGDLAAKVTEAVESTIVEQFQKGIDKQLRDLMK</sequence>
<feature type="non-terminal residue" evidence="2">
    <location>
        <position position="1"/>
    </location>
</feature>
<dbReference type="AlphaFoldDB" id="A0A9P8E1K1"/>
<feature type="region of interest" description="Disordered" evidence="1">
    <location>
        <begin position="1"/>
        <end position="25"/>
    </location>
</feature>
<dbReference type="OrthoDB" id="3896361at2759"/>